<sequence>MSWLSDAAALRASRTPSVLVTLIARQGHAPREAGAKMLVTVDASYGSIGGGNLEAGAVARAREMLTASAGDEKTLDTPEIMEFRLNDKVAYDHGRQCCGGTVSVLLEPQPVPPAVVVFGCGHVGVELARILSRQDADLWFYDSRPEQVTALAEQVADSPATVRVEHTMLPESEVEDIPDGADVLVMTHDHAEDLHLCEALLSRLRDPEGQGTLGSVGLIGSSAKWTRFRKKLGDAGFSEDEISGIQCPVGIAGLGGSHPATIAVSIAADLLSRG</sequence>
<dbReference type="InterPro" id="IPR014308">
    <property type="entry name" value="Xanthine_DH_XdhC"/>
</dbReference>
<feature type="domain" description="XdhC- CoxI" evidence="1">
    <location>
        <begin position="11"/>
        <end position="68"/>
    </location>
</feature>
<dbReference type="Pfam" id="PF02625">
    <property type="entry name" value="XdhC_CoxI"/>
    <property type="match status" value="1"/>
</dbReference>
<dbReference type="AlphaFoldDB" id="A0A9D1RQQ8"/>
<dbReference type="Gene3D" id="3.40.50.720">
    <property type="entry name" value="NAD(P)-binding Rossmann-like Domain"/>
    <property type="match status" value="1"/>
</dbReference>
<dbReference type="NCBIfam" id="TIGR02964">
    <property type="entry name" value="xanthine_xdhC"/>
    <property type="match status" value="1"/>
</dbReference>
<dbReference type="EMBL" id="DXGC01000077">
    <property type="protein sequence ID" value="HIW91805.1"/>
    <property type="molecule type" value="Genomic_DNA"/>
</dbReference>
<reference evidence="3" key="2">
    <citation type="submission" date="2021-04" db="EMBL/GenBank/DDBJ databases">
        <authorList>
            <person name="Gilroy R."/>
        </authorList>
    </citation>
    <scope>NUCLEOTIDE SEQUENCE</scope>
    <source>
        <strain evidence="3">CHK32-1732</strain>
    </source>
</reference>
<gene>
    <name evidence="3" type="primary">xdhC</name>
    <name evidence="3" type="ORF">H9870_09125</name>
</gene>
<evidence type="ECO:0000259" key="2">
    <source>
        <dbReference type="Pfam" id="PF13478"/>
    </source>
</evidence>
<dbReference type="InterPro" id="IPR036291">
    <property type="entry name" value="NAD(P)-bd_dom_sf"/>
</dbReference>
<comment type="caution">
    <text evidence="3">The sequence shown here is derived from an EMBL/GenBank/DDBJ whole genome shotgun (WGS) entry which is preliminary data.</text>
</comment>
<evidence type="ECO:0000313" key="3">
    <source>
        <dbReference type="EMBL" id="HIW91805.1"/>
    </source>
</evidence>
<dbReference type="PANTHER" id="PTHR30388:SF6">
    <property type="entry name" value="XANTHINE DEHYDROGENASE SUBUNIT A-RELATED"/>
    <property type="match status" value="1"/>
</dbReference>
<accession>A0A9D1RQQ8</accession>
<evidence type="ECO:0000259" key="1">
    <source>
        <dbReference type="Pfam" id="PF02625"/>
    </source>
</evidence>
<dbReference type="InterPro" id="IPR027051">
    <property type="entry name" value="XdhC_Rossmann_dom"/>
</dbReference>
<name>A0A9D1RQQ8_9CORY</name>
<proteinExistence type="predicted"/>
<dbReference type="InterPro" id="IPR003777">
    <property type="entry name" value="XdhC_CoxI"/>
</dbReference>
<dbReference type="SUPFAM" id="SSF51735">
    <property type="entry name" value="NAD(P)-binding Rossmann-fold domains"/>
    <property type="match status" value="1"/>
</dbReference>
<dbReference type="InterPro" id="IPR052698">
    <property type="entry name" value="MoCofactor_Util/Proc"/>
</dbReference>
<feature type="domain" description="XdhC Rossmann" evidence="2">
    <location>
        <begin position="115"/>
        <end position="270"/>
    </location>
</feature>
<dbReference type="Proteomes" id="UP000824190">
    <property type="component" value="Unassembled WGS sequence"/>
</dbReference>
<organism evidence="3 4">
    <name type="scientific">Candidatus Corynebacterium avicola</name>
    <dbReference type="NCBI Taxonomy" id="2838527"/>
    <lineage>
        <taxon>Bacteria</taxon>
        <taxon>Bacillati</taxon>
        <taxon>Actinomycetota</taxon>
        <taxon>Actinomycetes</taxon>
        <taxon>Mycobacteriales</taxon>
        <taxon>Corynebacteriaceae</taxon>
        <taxon>Corynebacterium</taxon>
    </lineage>
</organism>
<dbReference type="PANTHER" id="PTHR30388">
    <property type="entry name" value="ALDEHYDE OXIDOREDUCTASE MOLYBDENUM COFACTOR ASSEMBLY PROTEIN"/>
    <property type="match status" value="1"/>
</dbReference>
<reference evidence="3" key="1">
    <citation type="journal article" date="2021" name="PeerJ">
        <title>Extensive microbial diversity within the chicken gut microbiome revealed by metagenomics and culture.</title>
        <authorList>
            <person name="Gilroy R."/>
            <person name="Ravi A."/>
            <person name="Getino M."/>
            <person name="Pursley I."/>
            <person name="Horton D.L."/>
            <person name="Alikhan N.F."/>
            <person name="Baker D."/>
            <person name="Gharbi K."/>
            <person name="Hall N."/>
            <person name="Watson M."/>
            <person name="Adriaenssens E.M."/>
            <person name="Foster-Nyarko E."/>
            <person name="Jarju S."/>
            <person name="Secka A."/>
            <person name="Antonio M."/>
            <person name="Oren A."/>
            <person name="Chaudhuri R.R."/>
            <person name="La Ragione R."/>
            <person name="Hildebrand F."/>
            <person name="Pallen M.J."/>
        </authorList>
    </citation>
    <scope>NUCLEOTIDE SEQUENCE</scope>
    <source>
        <strain evidence="3">CHK32-1732</strain>
    </source>
</reference>
<dbReference type="Pfam" id="PF13478">
    <property type="entry name" value="XdhC_C"/>
    <property type="match status" value="1"/>
</dbReference>
<protein>
    <submittedName>
        <fullName evidence="3">Xanthine dehydrogenase accessory protein XdhC</fullName>
    </submittedName>
</protein>
<evidence type="ECO:0000313" key="4">
    <source>
        <dbReference type="Proteomes" id="UP000824190"/>
    </source>
</evidence>